<dbReference type="InterPro" id="IPR016032">
    <property type="entry name" value="Sig_transdc_resp-reg_C-effctor"/>
</dbReference>
<dbReference type="Pfam" id="PF12974">
    <property type="entry name" value="Phosphonate-bd"/>
    <property type="match status" value="1"/>
</dbReference>
<dbReference type="SUPFAM" id="SSF82185">
    <property type="entry name" value="Histone H3 K4-specific methyltransferase SET7/9 N-terminal domain"/>
    <property type="match status" value="3"/>
</dbReference>
<evidence type="ECO:0000313" key="6">
    <source>
        <dbReference type="Proteomes" id="UP000186559"/>
    </source>
</evidence>
<accession>A0A1U7D3B5</accession>
<feature type="compositionally biased region" description="Basic residues" evidence="2">
    <location>
        <begin position="477"/>
        <end position="491"/>
    </location>
</feature>
<dbReference type="GO" id="GO:0006355">
    <property type="term" value="P:regulation of DNA-templated transcription"/>
    <property type="evidence" value="ECO:0007669"/>
    <property type="project" value="InterPro"/>
</dbReference>
<dbReference type="InterPro" id="IPR000792">
    <property type="entry name" value="Tscrpt_reg_LuxR_C"/>
</dbReference>
<feature type="region of interest" description="Disordered" evidence="2">
    <location>
        <begin position="321"/>
        <end position="496"/>
    </location>
</feature>
<protein>
    <recommendedName>
        <fullName evidence="4">HTH luxR-type domain-containing protein</fullName>
    </recommendedName>
</protein>
<dbReference type="PROSITE" id="PS00622">
    <property type="entry name" value="HTH_LUXR_1"/>
    <property type="match status" value="1"/>
</dbReference>
<dbReference type="Gene3D" id="3.40.190.10">
    <property type="entry name" value="Periplasmic binding protein-like II"/>
    <property type="match status" value="2"/>
</dbReference>
<dbReference type="GO" id="GO:0003677">
    <property type="term" value="F:DNA binding"/>
    <property type="evidence" value="ECO:0007669"/>
    <property type="project" value="InterPro"/>
</dbReference>
<gene>
    <name evidence="5" type="ORF">Ga0080559_TMP1816</name>
</gene>
<dbReference type="SUPFAM" id="SSF46894">
    <property type="entry name" value="C-terminal effector domain of the bipartite response regulators"/>
    <property type="match status" value="1"/>
</dbReference>
<dbReference type="EMBL" id="CP014796">
    <property type="protein sequence ID" value="APX22612.1"/>
    <property type="molecule type" value="Genomic_DNA"/>
</dbReference>
<dbReference type="PANTHER" id="PTHR43215:SF14">
    <property type="entry name" value="RADIAL SPOKE HEAD 1 HOMOLOG"/>
    <property type="match status" value="1"/>
</dbReference>
<feature type="signal peptide" evidence="3">
    <location>
        <begin position="1"/>
        <end position="23"/>
    </location>
</feature>
<dbReference type="InterPro" id="IPR003409">
    <property type="entry name" value="MORN"/>
</dbReference>
<feature type="compositionally biased region" description="Basic residues" evidence="2">
    <location>
        <begin position="397"/>
        <end position="433"/>
    </location>
</feature>
<feature type="domain" description="HTH luxR-type" evidence="4">
    <location>
        <begin position="847"/>
        <end position="912"/>
    </location>
</feature>
<dbReference type="Proteomes" id="UP000186559">
    <property type="component" value="Chromosome"/>
</dbReference>
<keyword evidence="3" id="KW-0732">Signal</keyword>
<organism evidence="5 6">
    <name type="scientific">Salipiger profundus</name>
    <dbReference type="NCBI Taxonomy" id="1229727"/>
    <lineage>
        <taxon>Bacteria</taxon>
        <taxon>Pseudomonadati</taxon>
        <taxon>Pseudomonadota</taxon>
        <taxon>Alphaproteobacteria</taxon>
        <taxon>Rhodobacterales</taxon>
        <taxon>Roseobacteraceae</taxon>
        <taxon>Salipiger</taxon>
    </lineage>
</organism>
<name>A0A1U7D3B5_9RHOB</name>
<feature type="compositionally biased region" description="Gly residues" evidence="2">
    <location>
        <begin position="440"/>
        <end position="457"/>
    </location>
</feature>
<feature type="chain" id="PRO_5012030037" description="HTH luxR-type domain-containing protein" evidence="3">
    <location>
        <begin position="24"/>
        <end position="921"/>
    </location>
</feature>
<dbReference type="PROSITE" id="PS50043">
    <property type="entry name" value="HTH_LUXR_2"/>
    <property type="match status" value="1"/>
</dbReference>
<evidence type="ECO:0000256" key="1">
    <source>
        <dbReference type="ARBA" id="ARBA00022737"/>
    </source>
</evidence>
<sequence precursor="true">MKRAGMKLAAAAICLAIAGNVAAQQDGEVVTKQFDDGGVYEGTFRDGLRHGTGTYRLPNGYEYTGDWVEGEISGDGTARYPSGAVYEGEFDNGKPEGVGKLVLADGSVYEGSWQDGKITGKGVIQYANGARYEGSFRNALHHGRGVMTTPDGYRYEGDWVNGVEEGNAKITYPDGSVYEGRVANGKRSGEGTLTMADGLVYTGMWRDGQQDGTGKLTLPNGDIYEGELVDGRREGQGKETYASGDTYEGEFNNDQRQGYGVFTGADGYRLEGNWVAGQIEGEGRVVYPDGSVYEGEIRGDLANGEGKDNLSRRRHLRGRLGRWRHRGRRPRDLSQRRDLRRRLQQRPLQRRGHDHLPRRLHLRGRLEGQPAPRVRYRDLRRRDGLHRRLPRGPSPRAGHHHHARRLPLRRRLGERRVRGRGHRDLRQRRRLRRNVQGWQTRGGGSPALCHRGGGLGRMGQRRIDDGHAGRVGGGGRGGRHRLRSGHGRHAGGGRAGGRQLSRLARGLLCLACLCLGAALLRPLPAAAQNGEDNAVRIGVLAYRGWDEGQDDWQPLSRYLTGKLDGRPVRMVPVTLGSAALLLETGALDFLVTNPGHYLTLSRSYPMSVLATRARRLSDGSRATSFGSTLFARRGTGLNSYSDLLGARVAAVSPRGFGGFQTVWFEAREQGIDLRTAPAETVFLGFPMDRVVMAVLAGEVDIGIVRSGLLESLGAAGRIDIDALEVLDPGASYTHADRVSTRLYPEWPFVALARTDPALTNAVALALLQSADSGLRDIWRAPVSYLSARRLLDVYEADTAPPGDTGPGAVPTAAWVTMAASLAGIAALLLWLRGAPPAPEAAPASEALAEDEVQLTRRERQILKLVSRGLSSKEIAAELGVSPKTVEFHRSNLLRKFHVRSAAQLVSVAADHLRPRVGKGQA</sequence>
<evidence type="ECO:0000259" key="4">
    <source>
        <dbReference type="PROSITE" id="PS50043"/>
    </source>
</evidence>
<dbReference type="SMART" id="SM00698">
    <property type="entry name" value="MORN"/>
    <property type="match status" value="12"/>
</dbReference>
<dbReference type="SMART" id="SM00421">
    <property type="entry name" value="HTH_LUXR"/>
    <property type="match status" value="1"/>
</dbReference>
<dbReference type="Pfam" id="PF00196">
    <property type="entry name" value="GerE"/>
    <property type="match status" value="1"/>
</dbReference>
<keyword evidence="1" id="KW-0677">Repeat</keyword>
<keyword evidence="6" id="KW-1185">Reference proteome</keyword>
<dbReference type="STRING" id="1229727.Ga0080559_TMP1816"/>
<dbReference type="SUPFAM" id="SSF53850">
    <property type="entry name" value="Periplasmic binding protein-like II"/>
    <property type="match status" value="1"/>
</dbReference>
<dbReference type="Gene3D" id="1.10.10.10">
    <property type="entry name" value="Winged helix-like DNA-binding domain superfamily/Winged helix DNA-binding domain"/>
    <property type="match status" value="1"/>
</dbReference>
<evidence type="ECO:0000313" key="5">
    <source>
        <dbReference type="EMBL" id="APX22612.1"/>
    </source>
</evidence>
<proteinExistence type="predicted"/>
<dbReference type="KEGG" id="tpro:Ga0080559_TMP1816"/>
<feature type="compositionally biased region" description="Basic residues" evidence="2">
    <location>
        <begin position="338"/>
        <end position="363"/>
    </location>
</feature>
<dbReference type="AlphaFoldDB" id="A0A1U7D3B5"/>
<reference evidence="5 6" key="1">
    <citation type="submission" date="2016-03" db="EMBL/GenBank/DDBJ databases">
        <title>Deep-sea bacteria in the southern Pacific.</title>
        <authorList>
            <person name="Tang K."/>
        </authorList>
    </citation>
    <scope>NUCLEOTIDE SEQUENCE [LARGE SCALE GENOMIC DNA]</scope>
    <source>
        <strain evidence="5 6">JLT2016</strain>
    </source>
</reference>
<dbReference type="Gene3D" id="2.20.110.10">
    <property type="entry name" value="Histone H3 K4-specific methyltransferase SET7/9 N-terminal domain"/>
    <property type="match status" value="6"/>
</dbReference>
<dbReference type="PRINTS" id="PR00038">
    <property type="entry name" value="HTHLUXR"/>
</dbReference>
<dbReference type="CDD" id="cd06170">
    <property type="entry name" value="LuxR_C_like"/>
    <property type="match status" value="1"/>
</dbReference>
<dbReference type="InterPro" id="IPR036388">
    <property type="entry name" value="WH-like_DNA-bd_sf"/>
</dbReference>
<dbReference type="GO" id="GO:0005829">
    <property type="term" value="C:cytosol"/>
    <property type="evidence" value="ECO:0007669"/>
    <property type="project" value="TreeGrafter"/>
</dbReference>
<evidence type="ECO:0000256" key="3">
    <source>
        <dbReference type="SAM" id="SignalP"/>
    </source>
</evidence>
<evidence type="ECO:0000256" key="2">
    <source>
        <dbReference type="SAM" id="MobiDB-lite"/>
    </source>
</evidence>
<dbReference type="PANTHER" id="PTHR43215">
    <property type="entry name" value="RADIAL SPOKE HEAD 1 HOMOLOG"/>
    <property type="match status" value="1"/>
</dbReference>
<dbReference type="Pfam" id="PF02493">
    <property type="entry name" value="MORN"/>
    <property type="match status" value="12"/>
</dbReference>